<feature type="domain" description="Fe2OG dioxygenase" evidence="6">
    <location>
        <begin position="222"/>
        <end position="322"/>
    </location>
</feature>
<keyword evidence="8" id="KW-1185">Reference proteome</keyword>
<evidence type="ECO:0000259" key="6">
    <source>
        <dbReference type="PROSITE" id="PS51471"/>
    </source>
</evidence>
<evidence type="ECO:0000256" key="3">
    <source>
        <dbReference type="ARBA" id="ARBA00023002"/>
    </source>
</evidence>
<proteinExistence type="inferred from homology"/>
<evidence type="ECO:0000256" key="5">
    <source>
        <dbReference type="RuleBase" id="RU003682"/>
    </source>
</evidence>
<dbReference type="InterPro" id="IPR027443">
    <property type="entry name" value="IPNS-like_sf"/>
</dbReference>
<comment type="similarity">
    <text evidence="1 5">Belongs to the iron/ascorbate-dependent oxidoreductase family.</text>
</comment>
<sequence>METNGIQEHSNDLNSNYNRQKDLIAFDETKTGVKGIVDSGSKTLPKIFIRPPDELSEERKIPCIINQEIPVISFKGIHTTDDSRTKIVQQVLSASTKWGFFQVVDHGIPLQVLEAMLTGIRMFHEQDGEVKKVYYTRELMDTVVYGSNYDLYVSKAANWRDTLTVLSSCPGHLDPKDIPQICRDEMMEYINHVLKLADTLLDLISEALGLEPNYLRQEMECTQGWAIVNHYYPACPAPELTLGTSKHSDPSFLTILLQDHIGGLQVLHDNQWVNVKPIPGALVVNIGDILQMVSNDKLKSVYHRVTANSVGPRISAALFLKGVQTSPKLYGPVKELLSDDNPPVYKEFTLNEFHTSFFNRPLDVPGFEHFKVVNHQAAK</sequence>
<protein>
    <recommendedName>
        <fullName evidence="6">Fe2OG dioxygenase domain-containing protein</fullName>
    </recommendedName>
</protein>
<dbReference type="EMBL" id="JBDFQZ010000005">
    <property type="protein sequence ID" value="KAK9724364.1"/>
    <property type="molecule type" value="Genomic_DNA"/>
</dbReference>
<comment type="caution">
    <text evidence="7">The sequence shown here is derived from an EMBL/GenBank/DDBJ whole genome shotgun (WGS) entry which is preliminary data.</text>
</comment>
<name>A0AAW1KY80_SAPOF</name>
<dbReference type="AlphaFoldDB" id="A0AAW1KY80"/>
<dbReference type="PROSITE" id="PS51471">
    <property type="entry name" value="FE2OG_OXY"/>
    <property type="match status" value="1"/>
</dbReference>
<evidence type="ECO:0000313" key="7">
    <source>
        <dbReference type="EMBL" id="KAK9724364.1"/>
    </source>
</evidence>
<gene>
    <name evidence="7" type="ORF">RND81_05G067600</name>
</gene>
<dbReference type="PANTHER" id="PTHR10209">
    <property type="entry name" value="OXIDOREDUCTASE, 2OG-FE II OXYGENASE FAMILY PROTEIN"/>
    <property type="match status" value="1"/>
</dbReference>
<evidence type="ECO:0000313" key="8">
    <source>
        <dbReference type="Proteomes" id="UP001443914"/>
    </source>
</evidence>
<dbReference type="InterPro" id="IPR005123">
    <property type="entry name" value="Oxoglu/Fe-dep_dioxygenase_dom"/>
</dbReference>
<dbReference type="GO" id="GO:0046872">
    <property type="term" value="F:metal ion binding"/>
    <property type="evidence" value="ECO:0007669"/>
    <property type="project" value="UniProtKB-KW"/>
</dbReference>
<keyword evidence="3 5" id="KW-0560">Oxidoreductase</keyword>
<evidence type="ECO:0000256" key="2">
    <source>
        <dbReference type="ARBA" id="ARBA00022723"/>
    </source>
</evidence>
<dbReference type="GO" id="GO:0051213">
    <property type="term" value="F:dioxygenase activity"/>
    <property type="evidence" value="ECO:0007669"/>
    <property type="project" value="UniProtKB-ARBA"/>
</dbReference>
<keyword evidence="4 5" id="KW-0408">Iron</keyword>
<dbReference type="Proteomes" id="UP001443914">
    <property type="component" value="Unassembled WGS sequence"/>
</dbReference>
<accession>A0AAW1KY80</accession>
<evidence type="ECO:0000256" key="4">
    <source>
        <dbReference type="ARBA" id="ARBA00023004"/>
    </source>
</evidence>
<dbReference type="FunFam" id="2.60.120.330:FF:000005">
    <property type="entry name" value="1-aminocyclopropane-1-carboxylate oxidase homolog 1"/>
    <property type="match status" value="1"/>
</dbReference>
<dbReference type="Gene3D" id="2.60.120.330">
    <property type="entry name" value="B-lactam Antibiotic, Isopenicillin N Synthase, Chain"/>
    <property type="match status" value="1"/>
</dbReference>
<evidence type="ECO:0000256" key="1">
    <source>
        <dbReference type="ARBA" id="ARBA00008056"/>
    </source>
</evidence>
<dbReference type="Pfam" id="PF14226">
    <property type="entry name" value="DIOX_N"/>
    <property type="match status" value="1"/>
</dbReference>
<reference evidence="7" key="1">
    <citation type="submission" date="2024-03" db="EMBL/GenBank/DDBJ databases">
        <title>WGS assembly of Saponaria officinalis var. Norfolk2.</title>
        <authorList>
            <person name="Jenkins J."/>
            <person name="Shu S."/>
            <person name="Grimwood J."/>
            <person name="Barry K."/>
            <person name="Goodstein D."/>
            <person name="Schmutz J."/>
            <person name="Leebens-Mack J."/>
            <person name="Osbourn A."/>
        </authorList>
    </citation>
    <scope>NUCLEOTIDE SEQUENCE [LARGE SCALE GENOMIC DNA]</scope>
    <source>
        <strain evidence="7">JIC</strain>
    </source>
</reference>
<dbReference type="Pfam" id="PF03171">
    <property type="entry name" value="2OG-FeII_Oxy"/>
    <property type="match status" value="1"/>
</dbReference>
<organism evidence="7 8">
    <name type="scientific">Saponaria officinalis</name>
    <name type="common">Common soapwort</name>
    <name type="synonym">Lychnis saponaria</name>
    <dbReference type="NCBI Taxonomy" id="3572"/>
    <lineage>
        <taxon>Eukaryota</taxon>
        <taxon>Viridiplantae</taxon>
        <taxon>Streptophyta</taxon>
        <taxon>Embryophyta</taxon>
        <taxon>Tracheophyta</taxon>
        <taxon>Spermatophyta</taxon>
        <taxon>Magnoliopsida</taxon>
        <taxon>eudicotyledons</taxon>
        <taxon>Gunneridae</taxon>
        <taxon>Pentapetalae</taxon>
        <taxon>Caryophyllales</taxon>
        <taxon>Caryophyllaceae</taxon>
        <taxon>Caryophylleae</taxon>
        <taxon>Saponaria</taxon>
    </lineage>
</organism>
<dbReference type="SUPFAM" id="SSF51197">
    <property type="entry name" value="Clavaminate synthase-like"/>
    <property type="match status" value="1"/>
</dbReference>
<dbReference type="InterPro" id="IPR044861">
    <property type="entry name" value="IPNS-like_FE2OG_OXY"/>
</dbReference>
<dbReference type="PANTHER" id="PTHR10209:SF429">
    <property type="entry name" value="1-AMINOCYCLOPROPANE-1-CARBOXYLATE OXIDASE HOMOLOG 1-LIKE"/>
    <property type="match status" value="1"/>
</dbReference>
<keyword evidence="2 5" id="KW-0479">Metal-binding</keyword>
<dbReference type="InterPro" id="IPR026992">
    <property type="entry name" value="DIOX_N"/>
</dbReference>